<dbReference type="EMBL" id="BMFV01000004">
    <property type="protein sequence ID" value="GGH77105.1"/>
    <property type="molecule type" value="Genomic_DNA"/>
</dbReference>
<proteinExistence type="predicted"/>
<keyword evidence="1" id="KW-0812">Transmembrane</keyword>
<feature type="transmembrane region" description="Helical" evidence="1">
    <location>
        <begin position="80"/>
        <end position="101"/>
    </location>
</feature>
<evidence type="ECO:0000313" key="2">
    <source>
        <dbReference type="EMBL" id="GGH77105.1"/>
    </source>
</evidence>
<reference evidence="2" key="2">
    <citation type="submission" date="2020-09" db="EMBL/GenBank/DDBJ databases">
        <authorList>
            <person name="Sun Q."/>
            <person name="Zhou Y."/>
        </authorList>
    </citation>
    <scope>NUCLEOTIDE SEQUENCE</scope>
    <source>
        <strain evidence="2">CGMCC 1.12777</strain>
    </source>
</reference>
<keyword evidence="1" id="KW-0472">Membrane</keyword>
<dbReference type="Proteomes" id="UP000656813">
    <property type="component" value="Unassembled WGS sequence"/>
</dbReference>
<accession>A0A8J2ZTQ7</accession>
<comment type="caution">
    <text evidence="2">The sequence shown here is derived from an EMBL/GenBank/DDBJ whole genome shotgun (WGS) entry which is preliminary data.</text>
</comment>
<feature type="transmembrane region" description="Helical" evidence="1">
    <location>
        <begin position="52"/>
        <end position="74"/>
    </location>
</feature>
<dbReference type="RefSeq" id="WP_188496152.1">
    <property type="nucleotide sequence ID" value="NZ_BMFV01000004.1"/>
</dbReference>
<keyword evidence="1" id="KW-1133">Transmembrane helix</keyword>
<name>A0A8J2ZTQ7_9BACL</name>
<keyword evidence="3" id="KW-1185">Reference proteome</keyword>
<sequence>MYVLSLFDHSIKLEMVLQELEAHAITKEALFATPLQLLDNKKYIDPYNSESLNLFFVVFIGMLGMLLGAIYGFVLYLGPILWALIGLITGSGIGLLVDIFLMNKHKSPKKLGADVVLIVKCNETNVKLVEDIVVNHRALAITRV</sequence>
<protein>
    <recommendedName>
        <fullName evidence="4">DUF1269 domain-containing protein</fullName>
    </recommendedName>
</protein>
<dbReference type="AlphaFoldDB" id="A0A8J2ZTQ7"/>
<evidence type="ECO:0000313" key="3">
    <source>
        <dbReference type="Proteomes" id="UP000656813"/>
    </source>
</evidence>
<evidence type="ECO:0008006" key="4">
    <source>
        <dbReference type="Google" id="ProtNLM"/>
    </source>
</evidence>
<evidence type="ECO:0000256" key="1">
    <source>
        <dbReference type="SAM" id="Phobius"/>
    </source>
</evidence>
<reference evidence="2" key="1">
    <citation type="journal article" date="2014" name="Int. J. Syst. Evol. Microbiol.">
        <title>Complete genome sequence of Corynebacterium casei LMG S-19264T (=DSM 44701T), isolated from a smear-ripened cheese.</title>
        <authorList>
            <consortium name="US DOE Joint Genome Institute (JGI-PGF)"/>
            <person name="Walter F."/>
            <person name="Albersmeier A."/>
            <person name="Kalinowski J."/>
            <person name="Ruckert C."/>
        </authorList>
    </citation>
    <scope>NUCLEOTIDE SEQUENCE</scope>
    <source>
        <strain evidence="2">CGMCC 1.12777</strain>
    </source>
</reference>
<organism evidence="2 3">
    <name type="scientific">Pullulanibacillus pueri</name>
    <dbReference type="NCBI Taxonomy" id="1437324"/>
    <lineage>
        <taxon>Bacteria</taxon>
        <taxon>Bacillati</taxon>
        <taxon>Bacillota</taxon>
        <taxon>Bacilli</taxon>
        <taxon>Bacillales</taxon>
        <taxon>Sporolactobacillaceae</taxon>
        <taxon>Pullulanibacillus</taxon>
    </lineage>
</organism>
<gene>
    <name evidence="2" type="ORF">GCM10007096_08510</name>
</gene>